<reference evidence="1" key="2">
    <citation type="journal article" date="2015" name="Data Brief">
        <title>Shoot transcriptome of the giant reed, Arundo donax.</title>
        <authorList>
            <person name="Barrero R.A."/>
            <person name="Guerrero F.D."/>
            <person name="Moolhuijzen P."/>
            <person name="Goolsby J.A."/>
            <person name="Tidwell J."/>
            <person name="Bellgard S.E."/>
            <person name="Bellgard M.I."/>
        </authorList>
    </citation>
    <scope>NUCLEOTIDE SEQUENCE</scope>
    <source>
        <tissue evidence="1">Shoot tissue taken approximately 20 cm above the soil surface</tissue>
    </source>
</reference>
<organism evidence="1">
    <name type="scientific">Arundo donax</name>
    <name type="common">Giant reed</name>
    <name type="synonym">Donax arundinaceus</name>
    <dbReference type="NCBI Taxonomy" id="35708"/>
    <lineage>
        <taxon>Eukaryota</taxon>
        <taxon>Viridiplantae</taxon>
        <taxon>Streptophyta</taxon>
        <taxon>Embryophyta</taxon>
        <taxon>Tracheophyta</taxon>
        <taxon>Spermatophyta</taxon>
        <taxon>Magnoliopsida</taxon>
        <taxon>Liliopsida</taxon>
        <taxon>Poales</taxon>
        <taxon>Poaceae</taxon>
        <taxon>PACMAD clade</taxon>
        <taxon>Arundinoideae</taxon>
        <taxon>Arundineae</taxon>
        <taxon>Arundo</taxon>
    </lineage>
</organism>
<accession>A0A0A9GXR1</accession>
<protein>
    <submittedName>
        <fullName evidence="1">Uncharacterized protein</fullName>
    </submittedName>
</protein>
<reference evidence="1" key="1">
    <citation type="submission" date="2014-09" db="EMBL/GenBank/DDBJ databases">
        <authorList>
            <person name="Magalhaes I.L.F."/>
            <person name="Oliveira U."/>
            <person name="Santos F.R."/>
            <person name="Vidigal T.H.D.A."/>
            <person name="Brescovit A.D."/>
            <person name="Santos A.J."/>
        </authorList>
    </citation>
    <scope>NUCLEOTIDE SEQUENCE</scope>
    <source>
        <tissue evidence="1">Shoot tissue taken approximately 20 cm above the soil surface</tissue>
    </source>
</reference>
<sequence length="13" mass="1686">MLKEYNQCYYHHG</sequence>
<dbReference type="EMBL" id="GBRH01170520">
    <property type="protein sequence ID" value="JAE27376.1"/>
    <property type="molecule type" value="Transcribed_RNA"/>
</dbReference>
<evidence type="ECO:0000313" key="1">
    <source>
        <dbReference type="EMBL" id="JAE27376.1"/>
    </source>
</evidence>
<proteinExistence type="predicted"/>
<name>A0A0A9GXR1_ARUDO</name>